<dbReference type="Proteomes" id="UP001180453">
    <property type="component" value="Unassembled WGS sequence"/>
</dbReference>
<name>A0ABU1YTL7_ROSSA</name>
<evidence type="ECO:0000313" key="2">
    <source>
        <dbReference type="Proteomes" id="UP001180453"/>
    </source>
</evidence>
<protein>
    <submittedName>
        <fullName evidence="1">Uncharacterized protein</fullName>
    </submittedName>
</protein>
<gene>
    <name evidence="1" type="ORF">J2X20_003984</name>
</gene>
<dbReference type="RefSeq" id="WP_310268339.1">
    <property type="nucleotide sequence ID" value="NZ_JAVDXU010000003.1"/>
</dbReference>
<sequence length="99" mass="11907">MHGIFYNVAPRKTRRSNHPENWVFGHYMEFPSQREDGQWYDAYLFRDQARSVFGRAEYLGEDRPTQDVRDWATRVVADAAFRQRYVTDDPVVVALWKRH</sequence>
<accession>A0ABU1YTL7</accession>
<reference evidence="1 2" key="1">
    <citation type="submission" date="2023-07" db="EMBL/GenBank/DDBJ databases">
        <title>Sorghum-associated microbial communities from plants grown in Nebraska, USA.</title>
        <authorList>
            <person name="Schachtman D."/>
        </authorList>
    </citation>
    <scope>NUCLEOTIDE SEQUENCE [LARGE SCALE GENOMIC DNA]</scope>
    <source>
        <strain evidence="1 2">BE314</strain>
    </source>
</reference>
<dbReference type="EMBL" id="JAVDXU010000003">
    <property type="protein sequence ID" value="MDR7271316.1"/>
    <property type="molecule type" value="Genomic_DNA"/>
</dbReference>
<evidence type="ECO:0000313" key="1">
    <source>
        <dbReference type="EMBL" id="MDR7271316.1"/>
    </source>
</evidence>
<proteinExistence type="predicted"/>
<organism evidence="1 2">
    <name type="scientific">Roseateles saccharophilus</name>
    <name type="common">Pseudomonas saccharophila</name>
    <dbReference type="NCBI Taxonomy" id="304"/>
    <lineage>
        <taxon>Bacteria</taxon>
        <taxon>Pseudomonadati</taxon>
        <taxon>Pseudomonadota</taxon>
        <taxon>Betaproteobacteria</taxon>
        <taxon>Burkholderiales</taxon>
        <taxon>Sphaerotilaceae</taxon>
        <taxon>Roseateles</taxon>
    </lineage>
</organism>
<comment type="caution">
    <text evidence="1">The sequence shown here is derived from an EMBL/GenBank/DDBJ whole genome shotgun (WGS) entry which is preliminary data.</text>
</comment>
<keyword evidence="2" id="KW-1185">Reference proteome</keyword>